<accession>A0AA96WKE6</accession>
<dbReference type="AlphaFoldDB" id="A0AA96WKE6"/>
<protein>
    <submittedName>
        <fullName evidence="1">Uncharacterized protein</fullName>
    </submittedName>
</protein>
<gene>
    <name evidence="1" type="ORF">HJG54_32170</name>
</gene>
<evidence type="ECO:0000313" key="1">
    <source>
        <dbReference type="EMBL" id="WNZ27532.1"/>
    </source>
</evidence>
<sequence>MARPINPKCWECSLLDSKTAKALHGETGDGCWDDRICHRRRSHYRNRADNNQKRKGQYISVKASHREALRDRDAVKPAAPPVALLYLYREPRRDAHLHALAITIWQGDQKLKEFPPTHCMGMTNSQVRQYLQTVLQDLNQTYGIKTFEPEIRYDPSFCPIEPCPLKSL</sequence>
<organism evidence="1">
    <name type="scientific">Leptolyngbya sp. NK1-12</name>
    <dbReference type="NCBI Taxonomy" id="2547451"/>
    <lineage>
        <taxon>Bacteria</taxon>
        <taxon>Bacillati</taxon>
        <taxon>Cyanobacteriota</taxon>
        <taxon>Cyanophyceae</taxon>
        <taxon>Leptolyngbyales</taxon>
        <taxon>Leptolyngbyaceae</taxon>
        <taxon>Leptolyngbya group</taxon>
        <taxon>Leptolyngbya</taxon>
    </lineage>
</organism>
<proteinExistence type="predicted"/>
<name>A0AA96WKE6_9CYAN</name>
<dbReference type="EMBL" id="CP053587">
    <property type="protein sequence ID" value="WNZ27532.1"/>
    <property type="molecule type" value="Genomic_DNA"/>
</dbReference>
<dbReference type="RefSeq" id="WP_316435871.1">
    <property type="nucleotide sequence ID" value="NZ_CP053587.1"/>
</dbReference>
<reference evidence="1" key="1">
    <citation type="submission" date="2020-05" db="EMBL/GenBank/DDBJ databases">
        <authorList>
            <person name="Zhu T."/>
            <person name="Keshari N."/>
            <person name="Lu X."/>
        </authorList>
    </citation>
    <scope>NUCLEOTIDE SEQUENCE</scope>
    <source>
        <strain evidence="1">NK1-12</strain>
    </source>
</reference>